<keyword evidence="7 8" id="KW-0472">Membrane</keyword>
<keyword evidence="6" id="KW-0560">Oxidoreductase</keyword>
<evidence type="ECO:0000256" key="1">
    <source>
        <dbReference type="ARBA" id="ARBA00004477"/>
    </source>
</evidence>
<dbReference type="Proteomes" id="UP001497516">
    <property type="component" value="Chromosome 2"/>
</dbReference>
<reference evidence="10 11" key="1">
    <citation type="submission" date="2024-04" db="EMBL/GenBank/DDBJ databases">
        <authorList>
            <person name="Fracassetti M."/>
        </authorList>
    </citation>
    <scope>NUCLEOTIDE SEQUENCE [LARGE SCALE GENOMIC DNA]</scope>
</reference>
<dbReference type="PROSITE" id="PS50845">
    <property type="entry name" value="RETICULON"/>
    <property type="match status" value="1"/>
</dbReference>
<feature type="domain" description="Reticulon" evidence="9">
    <location>
        <begin position="389"/>
        <end position="569"/>
    </location>
</feature>
<dbReference type="InterPro" id="IPR003388">
    <property type="entry name" value="Reticulon"/>
</dbReference>
<accession>A0AAV2D4G9</accession>
<proteinExistence type="inferred from homology"/>
<keyword evidence="5 8" id="KW-1133">Transmembrane helix</keyword>
<dbReference type="Pfam" id="PF02453">
    <property type="entry name" value="Reticulon"/>
    <property type="match status" value="1"/>
</dbReference>
<dbReference type="EMBL" id="OZ034815">
    <property type="protein sequence ID" value="CAL1365858.1"/>
    <property type="molecule type" value="Genomic_DNA"/>
</dbReference>
<dbReference type="AlphaFoldDB" id="A0AAV2D4G9"/>
<dbReference type="GO" id="GO:0016616">
    <property type="term" value="F:oxidoreductase activity, acting on the CH-OH group of donors, NAD or NADP as acceptor"/>
    <property type="evidence" value="ECO:0007669"/>
    <property type="project" value="InterPro"/>
</dbReference>
<sequence>MEMEVPIWNSQNSRSCVVLGGQGFVGRSLVLRLLKVGNWIVRIADYAQSFHLDPVDRNDSLICDAISSGRASYHHIDVRDTSLICKVINGSSTVFYLERSDIQQCDVSLCHAIIVQGARNVTKACRECKVRKLVYNSTADVVFDGSHDIVNVDESFLCHGKVEDALSDFKAQAEAIVLSANNIDGVLTCALRPSNIFGPRDTNLVWFWTRLAKYGLTKIIAGSGDKISDFTYVENVAHANICASEALETQRIFVGGKAFFITNEEPIQFWEFVSMILDGLRCPRPLIKLPVKVAQYFLATIKWISIKLEFKKFNHLQLSRVFNLSIHNRTFKCTAARDHIGYSPIVTLDEGISLTINSLTHLELESYLTRCGNEKRHSKAHKLLGSGKVAKILLWRDMKVTLTWLLVIAFLFYWFLLSERTLISSLAKLLQLVTVILYFCFMAPIKMCLFTKKDQPASWFQNSESMAKDLVTFMTYIWNRGVLSTKLLAQGRDWSRCSKILLSVYLGKILMMRSVTGTLGVAMIIAFTIFYVYEQYELQIDALSRVLHRRVKKLMIIENQNCPNTSKTR</sequence>
<keyword evidence="3 8" id="KW-0812">Transmembrane</keyword>
<dbReference type="GO" id="GO:0005789">
    <property type="term" value="C:endoplasmic reticulum membrane"/>
    <property type="evidence" value="ECO:0007669"/>
    <property type="project" value="UniProtKB-SubCell"/>
</dbReference>
<dbReference type="PANTHER" id="PTHR43245">
    <property type="entry name" value="BIFUNCTIONAL POLYMYXIN RESISTANCE PROTEIN ARNA"/>
    <property type="match status" value="1"/>
</dbReference>
<dbReference type="GO" id="GO:0006694">
    <property type="term" value="P:steroid biosynthetic process"/>
    <property type="evidence" value="ECO:0007669"/>
    <property type="project" value="InterPro"/>
</dbReference>
<dbReference type="InterPro" id="IPR050177">
    <property type="entry name" value="Lipid_A_modif_metabolic_enz"/>
</dbReference>
<gene>
    <name evidence="10" type="ORF">LTRI10_LOCUS10370</name>
</gene>
<feature type="transmembrane region" description="Helical" evidence="8">
    <location>
        <begin position="400"/>
        <end position="417"/>
    </location>
</feature>
<protein>
    <recommendedName>
        <fullName evidence="8">Reticulon-like protein</fullName>
    </recommendedName>
</protein>
<evidence type="ECO:0000256" key="5">
    <source>
        <dbReference type="ARBA" id="ARBA00022989"/>
    </source>
</evidence>
<feature type="transmembrane region" description="Helical" evidence="8">
    <location>
        <begin position="509"/>
        <end position="533"/>
    </location>
</feature>
<evidence type="ECO:0000256" key="2">
    <source>
        <dbReference type="ARBA" id="ARBA00009219"/>
    </source>
</evidence>
<comment type="subcellular location">
    <subcellularLocation>
        <location evidence="1 8">Endoplasmic reticulum membrane</location>
        <topology evidence="1 8">Multi-pass membrane protein</topology>
    </subcellularLocation>
</comment>
<evidence type="ECO:0000259" key="9">
    <source>
        <dbReference type="PROSITE" id="PS50845"/>
    </source>
</evidence>
<evidence type="ECO:0000256" key="6">
    <source>
        <dbReference type="ARBA" id="ARBA00023002"/>
    </source>
</evidence>
<comment type="similarity">
    <text evidence="2">Belongs to the 3-beta-HSD family.</text>
</comment>
<dbReference type="SUPFAM" id="SSF51735">
    <property type="entry name" value="NAD(P)-binding Rossmann-fold domains"/>
    <property type="match status" value="1"/>
</dbReference>
<evidence type="ECO:0000256" key="7">
    <source>
        <dbReference type="ARBA" id="ARBA00023136"/>
    </source>
</evidence>
<keyword evidence="4 8" id="KW-0256">Endoplasmic reticulum</keyword>
<name>A0AAV2D4G9_9ROSI</name>
<feature type="transmembrane region" description="Helical" evidence="8">
    <location>
        <begin position="429"/>
        <end position="449"/>
    </location>
</feature>
<dbReference type="InterPro" id="IPR002225">
    <property type="entry name" value="3Beta_OHSteriod_DH/Estase"/>
</dbReference>
<dbReference type="Pfam" id="PF01073">
    <property type="entry name" value="3Beta_HSD"/>
    <property type="match status" value="1"/>
</dbReference>
<evidence type="ECO:0000256" key="4">
    <source>
        <dbReference type="ARBA" id="ARBA00022824"/>
    </source>
</evidence>
<dbReference type="InterPro" id="IPR036291">
    <property type="entry name" value="NAD(P)-bd_dom_sf"/>
</dbReference>
<evidence type="ECO:0000313" key="10">
    <source>
        <dbReference type="EMBL" id="CAL1365858.1"/>
    </source>
</evidence>
<organism evidence="10 11">
    <name type="scientific">Linum trigynum</name>
    <dbReference type="NCBI Taxonomy" id="586398"/>
    <lineage>
        <taxon>Eukaryota</taxon>
        <taxon>Viridiplantae</taxon>
        <taxon>Streptophyta</taxon>
        <taxon>Embryophyta</taxon>
        <taxon>Tracheophyta</taxon>
        <taxon>Spermatophyta</taxon>
        <taxon>Magnoliopsida</taxon>
        <taxon>eudicotyledons</taxon>
        <taxon>Gunneridae</taxon>
        <taxon>Pentapetalae</taxon>
        <taxon>rosids</taxon>
        <taxon>fabids</taxon>
        <taxon>Malpighiales</taxon>
        <taxon>Linaceae</taxon>
        <taxon>Linum</taxon>
    </lineage>
</organism>
<evidence type="ECO:0000256" key="8">
    <source>
        <dbReference type="RuleBase" id="RU363132"/>
    </source>
</evidence>
<keyword evidence="11" id="KW-1185">Reference proteome</keyword>
<evidence type="ECO:0000256" key="3">
    <source>
        <dbReference type="ARBA" id="ARBA00022692"/>
    </source>
</evidence>
<dbReference type="Gene3D" id="3.40.50.720">
    <property type="entry name" value="NAD(P)-binding Rossmann-like Domain"/>
    <property type="match status" value="1"/>
</dbReference>
<dbReference type="PANTHER" id="PTHR43245:SF51">
    <property type="entry name" value="SHORT CHAIN DEHYDROGENASE_REDUCTASE FAMILY 42E, MEMBER 2"/>
    <property type="match status" value="1"/>
</dbReference>
<evidence type="ECO:0000313" key="11">
    <source>
        <dbReference type="Proteomes" id="UP001497516"/>
    </source>
</evidence>